<evidence type="ECO:0000313" key="4">
    <source>
        <dbReference type="Proteomes" id="UP000650833"/>
    </source>
</evidence>
<dbReference type="EMBL" id="JAEPRC010000243">
    <property type="protein sequence ID" value="KAG2202972.1"/>
    <property type="molecule type" value="Genomic_DNA"/>
</dbReference>
<dbReference type="PROSITE" id="PS50966">
    <property type="entry name" value="ZF_SWIM"/>
    <property type="match status" value="1"/>
</dbReference>
<name>A0A8H7V2E7_9FUNG</name>
<reference evidence="3" key="1">
    <citation type="submission" date="2020-12" db="EMBL/GenBank/DDBJ databases">
        <title>Metabolic potential, ecology and presence of endohyphal bacteria is reflected in genomic diversity of Mucoromycotina.</title>
        <authorList>
            <person name="Muszewska A."/>
            <person name="Okrasinska A."/>
            <person name="Steczkiewicz K."/>
            <person name="Drgas O."/>
            <person name="Orlowska M."/>
            <person name="Perlinska-Lenart U."/>
            <person name="Aleksandrzak-Piekarczyk T."/>
            <person name="Szatraj K."/>
            <person name="Zielenkiewicz U."/>
            <person name="Pilsyk S."/>
            <person name="Malc E."/>
            <person name="Mieczkowski P."/>
            <person name="Kruszewska J.S."/>
            <person name="Biernat P."/>
            <person name="Pawlowska J."/>
        </authorList>
    </citation>
    <scope>NUCLEOTIDE SEQUENCE</scope>
    <source>
        <strain evidence="3">CBS 226.32</strain>
    </source>
</reference>
<evidence type="ECO:0000256" key="1">
    <source>
        <dbReference type="PROSITE-ProRule" id="PRU00325"/>
    </source>
</evidence>
<dbReference type="OrthoDB" id="2213870at2759"/>
<dbReference type="InterPro" id="IPR007527">
    <property type="entry name" value="Znf_SWIM"/>
</dbReference>
<protein>
    <recommendedName>
        <fullName evidence="2">SWIM-type domain-containing protein</fullName>
    </recommendedName>
</protein>
<evidence type="ECO:0000259" key="2">
    <source>
        <dbReference type="PROSITE" id="PS50966"/>
    </source>
</evidence>
<dbReference type="AlphaFoldDB" id="A0A8H7V2E7"/>
<keyword evidence="1" id="KW-0863">Zinc-finger</keyword>
<dbReference type="GO" id="GO:0061630">
    <property type="term" value="F:ubiquitin protein ligase activity"/>
    <property type="evidence" value="ECO:0007669"/>
    <property type="project" value="InterPro"/>
</dbReference>
<keyword evidence="1" id="KW-0862">Zinc</keyword>
<dbReference type="GO" id="GO:0008270">
    <property type="term" value="F:zinc ion binding"/>
    <property type="evidence" value="ECO:0007669"/>
    <property type="project" value="UniProtKB-KW"/>
</dbReference>
<dbReference type="PANTHER" id="PTHR21540:SF0">
    <property type="entry name" value="PHD FAMILY PROTEIN"/>
    <property type="match status" value="1"/>
</dbReference>
<keyword evidence="1" id="KW-0479">Metal-binding</keyword>
<accession>A0A8H7V2E7</accession>
<proteinExistence type="predicted"/>
<dbReference type="Proteomes" id="UP000650833">
    <property type="component" value="Unassembled WGS sequence"/>
</dbReference>
<organism evidence="3 4">
    <name type="scientific">Mucor plumbeus</name>
    <dbReference type="NCBI Taxonomy" id="97098"/>
    <lineage>
        <taxon>Eukaryota</taxon>
        <taxon>Fungi</taxon>
        <taxon>Fungi incertae sedis</taxon>
        <taxon>Mucoromycota</taxon>
        <taxon>Mucoromycotina</taxon>
        <taxon>Mucoromycetes</taxon>
        <taxon>Mucorales</taxon>
        <taxon>Mucorineae</taxon>
        <taxon>Mucoraceae</taxon>
        <taxon>Mucor</taxon>
    </lineage>
</organism>
<sequence>MSDNSSIDSDMSNTEKELALMLSTFLQEGKQHSIKQHVVIDDDTATNNSSTLSTSFSSLAIQRQSKDIPDELKARSERAVNEHIRLLSSNMIRFLRKHEFKVRGTAGKIYTVTIGPRLECSCRDYQIRKSHCKHILFILLKELDIKDLSTAIFSTIFPSDEILKDVFRKYHPMP</sequence>
<dbReference type="Pfam" id="PF04434">
    <property type="entry name" value="SWIM"/>
    <property type="match status" value="1"/>
</dbReference>
<feature type="domain" description="SWIM-type" evidence="2">
    <location>
        <begin position="110"/>
        <end position="143"/>
    </location>
</feature>
<keyword evidence="4" id="KW-1185">Reference proteome</keyword>
<comment type="caution">
    <text evidence="3">The sequence shown here is derived from an EMBL/GenBank/DDBJ whole genome shotgun (WGS) entry which is preliminary data.</text>
</comment>
<dbReference type="PANTHER" id="PTHR21540">
    <property type="entry name" value="RING FINGER AND SWIM DOMAIN-CONTAINING PROTEIN 2"/>
    <property type="match status" value="1"/>
</dbReference>
<evidence type="ECO:0000313" key="3">
    <source>
        <dbReference type="EMBL" id="KAG2202972.1"/>
    </source>
</evidence>
<dbReference type="InterPro" id="IPR039903">
    <property type="entry name" value="Zswim2"/>
</dbReference>
<gene>
    <name evidence="3" type="ORF">INT46_009089</name>
</gene>